<dbReference type="EMBL" id="JASCZI010241695">
    <property type="protein sequence ID" value="MED6205077.1"/>
    <property type="molecule type" value="Genomic_DNA"/>
</dbReference>
<reference evidence="1 2" key="1">
    <citation type="journal article" date="2023" name="Plants (Basel)">
        <title>Bridging the Gap: Combining Genomics and Transcriptomics Approaches to Understand Stylosanthes scabra, an Orphan Legume from the Brazilian Caatinga.</title>
        <authorList>
            <person name="Ferreira-Neto J.R.C."/>
            <person name="da Silva M.D."/>
            <person name="Binneck E."/>
            <person name="de Melo N.F."/>
            <person name="da Silva R.H."/>
            <person name="de Melo A.L.T.M."/>
            <person name="Pandolfi V."/>
            <person name="Bustamante F.O."/>
            <person name="Brasileiro-Vidal A.C."/>
            <person name="Benko-Iseppon A.M."/>
        </authorList>
    </citation>
    <scope>NUCLEOTIDE SEQUENCE [LARGE SCALE GENOMIC DNA]</scope>
    <source>
        <tissue evidence="1">Leaves</tissue>
    </source>
</reference>
<evidence type="ECO:0000313" key="2">
    <source>
        <dbReference type="Proteomes" id="UP001341840"/>
    </source>
</evidence>
<sequence>MQLAERVENDVLGRRVDLPLLYSSYIHFILGKDPDDRSDHPYSSYHARISEDQSKIWFEYHEWAYLACKFLLDLMGPYGPRYGRYWIAHVGPAQYPEQLPQTQVGRDFRPTVSSTADMGERERQFRISCCSYEDLSLVMKDEIALYPETGRWKREWFIPLLPFVHLNSSGDGSLLFPFTSFFASFISQKNFSAFAFS</sequence>
<name>A0ABU6Y3N5_9FABA</name>
<accession>A0ABU6Y3N5</accession>
<keyword evidence="2" id="KW-1185">Reference proteome</keyword>
<organism evidence="1 2">
    <name type="scientific">Stylosanthes scabra</name>
    <dbReference type="NCBI Taxonomy" id="79078"/>
    <lineage>
        <taxon>Eukaryota</taxon>
        <taxon>Viridiplantae</taxon>
        <taxon>Streptophyta</taxon>
        <taxon>Embryophyta</taxon>
        <taxon>Tracheophyta</taxon>
        <taxon>Spermatophyta</taxon>
        <taxon>Magnoliopsida</taxon>
        <taxon>eudicotyledons</taxon>
        <taxon>Gunneridae</taxon>
        <taxon>Pentapetalae</taxon>
        <taxon>rosids</taxon>
        <taxon>fabids</taxon>
        <taxon>Fabales</taxon>
        <taxon>Fabaceae</taxon>
        <taxon>Papilionoideae</taxon>
        <taxon>50 kb inversion clade</taxon>
        <taxon>dalbergioids sensu lato</taxon>
        <taxon>Dalbergieae</taxon>
        <taxon>Pterocarpus clade</taxon>
        <taxon>Stylosanthes</taxon>
    </lineage>
</organism>
<proteinExistence type="predicted"/>
<protein>
    <submittedName>
        <fullName evidence="1">Uncharacterized protein</fullName>
    </submittedName>
</protein>
<evidence type="ECO:0000313" key="1">
    <source>
        <dbReference type="EMBL" id="MED6205077.1"/>
    </source>
</evidence>
<gene>
    <name evidence="1" type="ORF">PIB30_014765</name>
</gene>
<comment type="caution">
    <text evidence="1">The sequence shown here is derived from an EMBL/GenBank/DDBJ whole genome shotgun (WGS) entry which is preliminary data.</text>
</comment>
<dbReference type="Proteomes" id="UP001341840">
    <property type="component" value="Unassembled WGS sequence"/>
</dbReference>